<evidence type="ECO:0000256" key="7">
    <source>
        <dbReference type="ARBA" id="ARBA00038105"/>
    </source>
</evidence>
<comment type="similarity">
    <text evidence="7">Belongs to the TIM14 family.</text>
</comment>
<dbReference type="InterPro" id="IPR036869">
    <property type="entry name" value="J_dom_sf"/>
</dbReference>
<comment type="subcellular location">
    <subcellularLocation>
        <location evidence="1">Mitochondrion inner membrane</location>
        <topology evidence="1">Single-pass membrane protein</topology>
    </subcellularLocation>
</comment>
<gene>
    <name evidence="9" type="ORF">ASTO00021_LOCUS16955</name>
</gene>
<organism evidence="9">
    <name type="scientific">Aplanochytrium stocchinoi</name>
    <dbReference type="NCBI Taxonomy" id="215587"/>
    <lineage>
        <taxon>Eukaryota</taxon>
        <taxon>Sar</taxon>
        <taxon>Stramenopiles</taxon>
        <taxon>Bigyra</taxon>
        <taxon>Labyrinthulomycetes</taxon>
        <taxon>Thraustochytrida</taxon>
        <taxon>Thraustochytriidae</taxon>
        <taxon>Aplanochytrium</taxon>
    </lineage>
</organism>
<dbReference type="AlphaFoldDB" id="A0A7S3PQ51"/>
<dbReference type="GO" id="GO:0030150">
    <property type="term" value="P:protein import into mitochondrial matrix"/>
    <property type="evidence" value="ECO:0007669"/>
    <property type="project" value="TreeGrafter"/>
</dbReference>
<dbReference type="PANTHER" id="PTHR12763">
    <property type="match status" value="1"/>
</dbReference>
<keyword evidence="6" id="KW-0472">Membrane</keyword>
<dbReference type="Gene3D" id="1.10.287.110">
    <property type="entry name" value="DnaJ domain"/>
    <property type="match status" value="1"/>
</dbReference>
<dbReference type="FunFam" id="1.10.287.110:FF:000001">
    <property type="entry name" value="Import inner membrane translocase subunit tim14"/>
    <property type="match status" value="1"/>
</dbReference>
<feature type="compositionally biased region" description="Basic and acidic residues" evidence="8">
    <location>
        <begin position="1"/>
        <end position="20"/>
    </location>
</feature>
<keyword evidence="2" id="KW-0812">Transmembrane</keyword>
<accession>A0A7S3PQ51</accession>
<dbReference type="CDD" id="cd06257">
    <property type="entry name" value="DnaJ"/>
    <property type="match status" value="1"/>
</dbReference>
<evidence type="ECO:0000256" key="3">
    <source>
        <dbReference type="ARBA" id="ARBA00022792"/>
    </source>
</evidence>
<evidence type="ECO:0000313" key="9">
    <source>
        <dbReference type="EMBL" id="CAE0446968.1"/>
    </source>
</evidence>
<evidence type="ECO:0000256" key="5">
    <source>
        <dbReference type="ARBA" id="ARBA00023128"/>
    </source>
</evidence>
<dbReference type="PANTHER" id="PTHR12763:SF28">
    <property type="entry name" value="GEO10507P1-RELATED"/>
    <property type="match status" value="1"/>
</dbReference>
<keyword evidence="3" id="KW-0999">Mitochondrion inner membrane</keyword>
<dbReference type="GO" id="GO:0001671">
    <property type="term" value="F:ATPase activator activity"/>
    <property type="evidence" value="ECO:0007669"/>
    <property type="project" value="TreeGrafter"/>
</dbReference>
<evidence type="ECO:0000256" key="4">
    <source>
        <dbReference type="ARBA" id="ARBA00022989"/>
    </source>
</evidence>
<keyword evidence="4" id="KW-1133">Transmembrane helix</keyword>
<dbReference type="GO" id="GO:0001405">
    <property type="term" value="C:PAM complex, Tim23 associated import motor"/>
    <property type="evidence" value="ECO:0007669"/>
    <property type="project" value="TreeGrafter"/>
</dbReference>
<dbReference type="SUPFAM" id="SSF46565">
    <property type="entry name" value="Chaperone J-domain"/>
    <property type="match status" value="1"/>
</dbReference>
<evidence type="ECO:0000256" key="2">
    <source>
        <dbReference type="ARBA" id="ARBA00022692"/>
    </source>
</evidence>
<dbReference type="EMBL" id="HBIN01022084">
    <property type="protein sequence ID" value="CAE0446968.1"/>
    <property type="molecule type" value="Transcribed_RNA"/>
</dbReference>
<sequence length="102" mass="11085">MMIGKKSAEAAKSGEGKTEEASSSSSWFNFSLGSSRFYEGGFEDKMTKREAALILGIRESAPKKKVREAHRRLSMLNHPDTGGSTFIASKINEAKEKLLGSA</sequence>
<reference evidence="9" key="1">
    <citation type="submission" date="2021-01" db="EMBL/GenBank/DDBJ databases">
        <authorList>
            <person name="Corre E."/>
            <person name="Pelletier E."/>
            <person name="Niang G."/>
            <person name="Scheremetjew M."/>
            <person name="Finn R."/>
            <person name="Kale V."/>
            <person name="Holt S."/>
            <person name="Cochrane G."/>
            <person name="Meng A."/>
            <person name="Brown T."/>
            <person name="Cohen L."/>
        </authorList>
    </citation>
    <scope>NUCLEOTIDE SEQUENCE</scope>
    <source>
        <strain evidence="9">GSBS06</strain>
    </source>
</reference>
<protein>
    <recommendedName>
        <fullName evidence="10">J domain-containing protein</fullName>
    </recommendedName>
</protein>
<evidence type="ECO:0000256" key="8">
    <source>
        <dbReference type="SAM" id="MobiDB-lite"/>
    </source>
</evidence>
<evidence type="ECO:0000256" key="1">
    <source>
        <dbReference type="ARBA" id="ARBA00004434"/>
    </source>
</evidence>
<keyword evidence="5" id="KW-0496">Mitochondrion</keyword>
<proteinExistence type="inferred from homology"/>
<feature type="region of interest" description="Disordered" evidence="8">
    <location>
        <begin position="1"/>
        <end position="26"/>
    </location>
</feature>
<dbReference type="InterPro" id="IPR001623">
    <property type="entry name" value="DnaJ_domain"/>
</dbReference>
<evidence type="ECO:0000256" key="6">
    <source>
        <dbReference type="ARBA" id="ARBA00023136"/>
    </source>
</evidence>
<name>A0A7S3PQ51_9STRA</name>
<evidence type="ECO:0008006" key="10">
    <source>
        <dbReference type="Google" id="ProtNLM"/>
    </source>
</evidence>